<keyword evidence="1" id="KW-1133">Transmembrane helix</keyword>
<evidence type="ECO:0000313" key="2">
    <source>
        <dbReference type="EMBL" id="OGK15350.1"/>
    </source>
</evidence>
<proteinExistence type="predicted"/>
<name>A0A1F7G8Z9_9BACT</name>
<reference evidence="2 3" key="1">
    <citation type="journal article" date="2016" name="Nat. Commun.">
        <title>Thousands of microbial genomes shed light on interconnected biogeochemical processes in an aquifer system.</title>
        <authorList>
            <person name="Anantharaman K."/>
            <person name="Brown C.T."/>
            <person name="Hug L.A."/>
            <person name="Sharon I."/>
            <person name="Castelle C.J."/>
            <person name="Probst A.J."/>
            <person name="Thomas B.C."/>
            <person name="Singh A."/>
            <person name="Wilkins M.J."/>
            <person name="Karaoz U."/>
            <person name="Brodie E.L."/>
            <person name="Williams K.H."/>
            <person name="Hubbard S.S."/>
            <person name="Banfield J.F."/>
        </authorList>
    </citation>
    <scope>NUCLEOTIDE SEQUENCE [LARGE SCALE GENOMIC DNA]</scope>
</reference>
<accession>A0A1F7G8Z9</accession>
<sequence length="143" mass="16490">MPKINLKIYLIISVILSFLIIFFLTLVFINYKRQVGITPTTAPIPTLELYPTAYISPDIVHPTDFTGVLEEELPPEIKNASDQIQELSNQVPIAHPSFAIDFSWEEYKFIVTLNEPKDQAMVDFENWISQNYPDIPTEEFIIE</sequence>
<protein>
    <submittedName>
        <fullName evidence="2">Uncharacterized protein</fullName>
    </submittedName>
</protein>
<dbReference type="Proteomes" id="UP000177208">
    <property type="component" value="Unassembled WGS sequence"/>
</dbReference>
<keyword evidence="1" id="KW-0812">Transmembrane</keyword>
<gene>
    <name evidence="2" type="ORF">A2774_03390</name>
</gene>
<feature type="transmembrane region" description="Helical" evidence="1">
    <location>
        <begin position="6"/>
        <end position="29"/>
    </location>
</feature>
<organism evidence="2 3">
    <name type="scientific">Candidatus Roizmanbacteria bacterium RIFCSPHIGHO2_01_FULL_39_12c</name>
    <dbReference type="NCBI Taxonomy" id="1802031"/>
    <lineage>
        <taxon>Bacteria</taxon>
        <taxon>Candidatus Roizmaniibacteriota</taxon>
    </lineage>
</organism>
<keyword evidence="1" id="KW-0472">Membrane</keyword>
<evidence type="ECO:0000256" key="1">
    <source>
        <dbReference type="SAM" id="Phobius"/>
    </source>
</evidence>
<dbReference type="AlphaFoldDB" id="A0A1F7G8Z9"/>
<dbReference type="EMBL" id="MFZG01000038">
    <property type="protein sequence ID" value="OGK15350.1"/>
    <property type="molecule type" value="Genomic_DNA"/>
</dbReference>
<evidence type="ECO:0000313" key="3">
    <source>
        <dbReference type="Proteomes" id="UP000177208"/>
    </source>
</evidence>
<comment type="caution">
    <text evidence="2">The sequence shown here is derived from an EMBL/GenBank/DDBJ whole genome shotgun (WGS) entry which is preliminary data.</text>
</comment>